<dbReference type="PANTHER" id="PTHR17602:SF4">
    <property type="entry name" value="RIBOSOME BIOGENESIS REGULATORY PROTEIN HOMOLOG"/>
    <property type="match status" value="1"/>
</dbReference>
<comment type="subcellular location">
    <subcellularLocation>
        <location evidence="1 5">Nucleus</location>
    </subcellularLocation>
</comment>
<comment type="function">
    <text evidence="5">Involved in ribosomal large subunit assembly.</text>
</comment>
<evidence type="ECO:0000256" key="3">
    <source>
        <dbReference type="ARBA" id="ARBA00022517"/>
    </source>
</evidence>
<organism evidence="7 8">
    <name type="scientific">Circinella minor</name>
    <dbReference type="NCBI Taxonomy" id="1195481"/>
    <lineage>
        <taxon>Eukaryota</taxon>
        <taxon>Fungi</taxon>
        <taxon>Fungi incertae sedis</taxon>
        <taxon>Mucoromycota</taxon>
        <taxon>Mucoromycotina</taxon>
        <taxon>Mucoromycetes</taxon>
        <taxon>Mucorales</taxon>
        <taxon>Lichtheimiaceae</taxon>
        <taxon>Circinella</taxon>
    </lineage>
</organism>
<evidence type="ECO:0000256" key="1">
    <source>
        <dbReference type="ARBA" id="ARBA00004123"/>
    </source>
</evidence>
<dbReference type="PANTHER" id="PTHR17602">
    <property type="entry name" value="RIBOSOME BIOGENESIS REGULATORY PROTEIN"/>
    <property type="match status" value="1"/>
</dbReference>
<gene>
    <name evidence="7" type="ORF">INT45_011642</name>
</gene>
<dbReference type="InterPro" id="IPR007023">
    <property type="entry name" value="Ribosom_reg"/>
</dbReference>
<protein>
    <recommendedName>
        <fullName evidence="5">Ribosome biogenesis regulatory protein</fullName>
    </recommendedName>
</protein>
<feature type="compositionally biased region" description="Basic residues" evidence="6">
    <location>
        <begin position="211"/>
        <end position="223"/>
    </location>
</feature>
<sequence length="223" mass="26025">MDVTEILEAHKAQFKPITVDKLVPLDYDINLLTAFDTNAFDEKRLANKNKREEYLKELTRDNTQLLINEIFKLPVTSNETGVVAKLPQRTSILPREKPLPKDKPLTRWEKFAKVKGIQNRKRERMVWDEEKQKYTARYGYAGGEKDKLDDWLIEVPQNADPMEDQYAKRNEEKKQRVEKNKKRQQRNLDEALASMVTGKGKPDTSLDGKKGNKKPSVKKQKKK</sequence>
<evidence type="ECO:0000256" key="6">
    <source>
        <dbReference type="SAM" id="MobiDB-lite"/>
    </source>
</evidence>
<feature type="compositionally biased region" description="Basic and acidic residues" evidence="6">
    <location>
        <begin position="200"/>
        <end position="210"/>
    </location>
</feature>
<dbReference type="Proteomes" id="UP000646827">
    <property type="component" value="Unassembled WGS sequence"/>
</dbReference>
<dbReference type="EMBL" id="JAEPRB010000317">
    <property type="protein sequence ID" value="KAG2217204.1"/>
    <property type="molecule type" value="Genomic_DNA"/>
</dbReference>
<accession>A0A8H7RUD0</accession>
<dbReference type="OrthoDB" id="28455at2759"/>
<dbReference type="GO" id="GO:0030687">
    <property type="term" value="C:preribosome, large subunit precursor"/>
    <property type="evidence" value="ECO:0007669"/>
    <property type="project" value="TreeGrafter"/>
</dbReference>
<feature type="region of interest" description="Disordered" evidence="6">
    <location>
        <begin position="158"/>
        <end position="223"/>
    </location>
</feature>
<proteinExistence type="inferred from homology"/>
<evidence type="ECO:0000256" key="5">
    <source>
        <dbReference type="RuleBase" id="RU364132"/>
    </source>
</evidence>
<comment type="similarity">
    <text evidence="2 5">Belongs to the RRS1 family.</text>
</comment>
<evidence type="ECO:0000256" key="4">
    <source>
        <dbReference type="ARBA" id="ARBA00023242"/>
    </source>
</evidence>
<keyword evidence="4 5" id="KW-0539">Nucleus</keyword>
<evidence type="ECO:0000313" key="8">
    <source>
        <dbReference type="Proteomes" id="UP000646827"/>
    </source>
</evidence>
<dbReference type="GO" id="GO:0005730">
    <property type="term" value="C:nucleolus"/>
    <property type="evidence" value="ECO:0007669"/>
    <property type="project" value="TreeGrafter"/>
</dbReference>
<dbReference type="GO" id="GO:0000447">
    <property type="term" value="P:endonucleolytic cleavage in ITS1 to separate SSU-rRNA from 5.8S rRNA and LSU-rRNA from tricistronic rRNA transcript (SSU-rRNA, 5.8S rRNA, LSU-rRNA)"/>
    <property type="evidence" value="ECO:0007669"/>
    <property type="project" value="TreeGrafter"/>
</dbReference>
<comment type="caution">
    <text evidence="7">The sequence shown here is derived from an EMBL/GenBank/DDBJ whole genome shotgun (WGS) entry which is preliminary data.</text>
</comment>
<dbReference type="AlphaFoldDB" id="A0A8H7RUD0"/>
<reference evidence="7 8" key="1">
    <citation type="submission" date="2020-12" db="EMBL/GenBank/DDBJ databases">
        <title>Metabolic potential, ecology and presence of endohyphal bacteria is reflected in genomic diversity of Mucoromycotina.</title>
        <authorList>
            <person name="Muszewska A."/>
            <person name="Okrasinska A."/>
            <person name="Steczkiewicz K."/>
            <person name="Drgas O."/>
            <person name="Orlowska M."/>
            <person name="Perlinska-Lenart U."/>
            <person name="Aleksandrzak-Piekarczyk T."/>
            <person name="Szatraj K."/>
            <person name="Zielenkiewicz U."/>
            <person name="Pilsyk S."/>
            <person name="Malc E."/>
            <person name="Mieczkowski P."/>
            <person name="Kruszewska J.S."/>
            <person name="Biernat P."/>
            <person name="Pawlowska J."/>
        </authorList>
    </citation>
    <scope>NUCLEOTIDE SEQUENCE [LARGE SCALE GENOMIC DNA]</scope>
    <source>
        <strain evidence="7 8">CBS 142.35</strain>
    </source>
</reference>
<keyword evidence="3 5" id="KW-0690">Ribosome biogenesis</keyword>
<dbReference type="Pfam" id="PF04939">
    <property type="entry name" value="RRS1"/>
    <property type="match status" value="1"/>
</dbReference>
<feature type="compositionally biased region" description="Basic and acidic residues" evidence="6">
    <location>
        <begin position="165"/>
        <end position="178"/>
    </location>
</feature>
<name>A0A8H7RUD0_9FUNG</name>
<evidence type="ECO:0000256" key="2">
    <source>
        <dbReference type="ARBA" id="ARBA00010077"/>
    </source>
</evidence>
<dbReference type="GO" id="GO:0042273">
    <property type="term" value="P:ribosomal large subunit biogenesis"/>
    <property type="evidence" value="ECO:0007669"/>
    <property type="project" value="TreeGrafter"/>
</dbReference>
<evidence type="ECO:0000313" key="7">
    <source>
        <dbReference type="EMBL" id="KAG2217204.1"/>
    </source>
</evidence>
<keyword evidence="8" id="KW-1185">Reference proteome</keyword>